<dbReference type="PANTHER" id="PTHR30143">
    <property type="entry name" value="ACID HYDRATASE"/>
    <property type="match status" value="1"/>
</dbReference>
<organism evidence="3 4">
    <name type="scientific">Hydrogenophaga aromaticivorans</name>
    <dbReference type="NCBI Taxonomy" id="2610898"/>
    <lineage>
        <taxon>Bacteria</taxon>
        <taxon>Pseudomonadati</taxon>
        <taxon>Pseudomonadota</taxon>
        <taxon>Betaproteobacteria</taxon>
        <taxon>Burkholderiales</taxon>
        <taxon>Comamonadaceae</taxon>
        <taxon>Hydrogenophaga</taxon>
    </lineage>
</organism>
<evidence type="ECO:0000313" key="3">
    <source>
        <dbReference type="EMBL" id="NWF47168.1"/>
    </source>
</evidence>
<dbReference type="EMBL" id="VYGV01000016">
    <property type="protein sequence ID" value="NWF47168.1"/>
    <property type="molecule type" value="Genomic_DNA"/>
</dbReference>
<name>A0A7Y8GZC9_9BURK</name>
<dbReference type="SUPFAM" id="SSF56529">
    <property type="entry name" value="FAH"/>
    <property type="match status" value="1"/>
</dbReference>
<keyword evidence="1" id="KW-0456">Lyase</keyword>
<dbReference type="AlphaFoldDB" id="A0A7Y8GZC9"/>
<reference evidence="3 4" key="1">
    <citation type="submission" date="2019-09" db="EMBL/GenBank/DDBJ databases">
        <title>Hydrogenophaga aromatica sp. nov., isolated from a para-xylene-degrading enrichment culture.</title>
        <authorList>
            <person name="Tancsics A."/>
            <person name="Banerjee S."/>
        </authorList>
    </citation>
    <scope>NUCLEOTIDE SEQUENCE [LARGE SCALE GENOMIC DNA]</scope>
    <source>
        <strain evidence="3 4">D2P1</strain>
    </source>
</reference>
<dbReference type="Pfam" id="PF01557">
    <property type="entry name" value="FAA_hydrolase"/>
    <property type="match status" value="1"/>
</dbReference>
<dbReference type="Gene3D" id="3.90.850.10">
    <property type="entry name" value="Fumarylacetoacetase-like, C-terminal domain"/>
    <property type="match status" value="1"/>
</dbReference>
<dbReference type="InterPro" id="IPR011234">
    <property type="entry name" value="Fumarylacetoacetase-like_C"/>
</dbReference>
<dbReference type="GO" id="GO:0005737">
    <property type="term" value="C:cytoplasm"/>
    <property type="evidence" value="ECO:0007669"/>
    <property type="project" value="TreeGrafter"/>
</dbReference>
<dbReference type="PANTHER" id="PTHR30143:SF0">
    <property type="entry name" value="2-KETO-4-PENTENOATE HYDRATASE"/>
    <property type="match status" value="1"/>
</dbReference>
<dbReference type="Proteomes" id="UP000545507">
    <property type="component" value="Unassembled WGS sequence"/>
</dbReference>
<proteinExistence type="predicted"/>
<sequence length="256" mass="27656">MKDHMNIIETTTGLLERARHNHEPVAAGTSFVPDALSAYAVQEAVAARFGWYGDAPACYWKSGGPSREAVLTHAPLPPDGVWSSPAEAGKWPFQMRGIEAEIALRLACDVTPLMARELDLNQAEKLVDAMCVSIEIVDSRWIEGLNAPALAKLADLQSHGALVLGEWTPFQPQDWGQQSCLVQIGGQPLVERRGTHPMNDPLFVLPAWLRHATRQGRLTPAGTVVTTGTWVGILSAAAGDHVHVSFEGIGQASVQF</sequence>
<protein>
    <submittedName>
        <fullName evidence="3">2-keto-4-pentenoate hydratase</fullName>
    </submittedName>
</protein>
<comment type="caution">
    <text evidence="3">The sequence shown here is derived from an EMBL/GenBank/DDBJ whole genome shotgun (WGS) entry which is preliminary data.</text>
</comment>
<keyword evidence="4" id="KW-1185">Reference proteome</keyword>
<feature type="domain" description="Fumarylacetoacetase-like C-terminal" evidence="2">
    <location>
        <begin position="98"/>
        <end position="253"/>
    </location>
</feature>
<dbReference type="InterPro" id="IPR036663">
    <property type="entry name" value="Fumarylacetoacetase_C_sf"/>
</dbReference>
<evidence type="ECO:0000259" key="2">
    <source>
        <dbReference type="Pfam" id="PF01557"/>
    </source>
</evidence>
<dbReference type="InterPro" id="IPR050772">
    <property type="entry name" value="Hydratase-Decarb/MhpD_sf"/>
</dbReference>
<dbReference type="GO" id="GO:0008684">
    <property type="term" value="F:2-oxopent-4-enoate hydratase activity"/>
    <property type="evidence" value="ECO:0007669"/>
    <property type="project" value="TreeGrafter"/>
</dbReference>
<evidence type="ECO:0000256" key="1">
    <source>
        <dbReference type="ARBA" id="ARBA00023239"/>
    </source>
</evidence>
<gene>
    <name evidence="3" type="ORF">F3K02_18205</name>
</gene>
<evidence type="ECO:0000313" key="4">
    <source>
        <dbReference type="Proteomes" id="UP000545507"/>
    </source>
</evidence>
<accession>A0A7Y8GZC9</accession>